<comment type="similarity">
    <text evidence="1">Belongs to the Mg-chelatase subunit H family.</text>
</comment>
<dbReference type="GO" id="GO:0015995">
    <property type="term" value="P:chlorophyll biosynthetic process"/>
    <property type="evidence" value="ECO:0007669"/>
    <property type="project" value="InterPro"/>
</dbReference>
<keyword evidence="5" id="KW-1185">Reference proteome</keyword>
<gene>
    <name evidence="4" type="ORF">DSCOOX_28260</name>
</gene>
<dbReference type="GO" id="GO:0009236">
    <property type="term" value="P:cobalamin biosynthetic process"/>
    <property type="evidence" value="ECO:0007669"/>
    <property type="project" value="InterPro"/>
</dbReference>
<keyword evidence="2" id="KW-1133">Transmembrane helix</keyword>
<name>A0A5K8AAV4_9BACT</name>
<accession>A0A5K8AAV4</accession>
<dbReference type="Pfam" id="PF02514">
    <property type="entry name" value="CobN-Mg_chel"/>
    <property type="match status" value="1"/>
</dbReference>
<evidence type="ECO:0000313" key="5">
    <source>
        <dbReference type="Proteomes" id="UP000422108"/>
    </source>
</evidence>
<dbReference type="CDD" id="cd10150">
    <property type="entry name" value="CobN_like"/>
    <property type="match status" value="1"/>
</dbReference>
<organism evidence="4 5">
    <name type="scientific">Desulfosarcina ovata subsp. ovata</name>
    <dbReference type="NCBI Taxonomy" id="2752305"/>
    <lineage>
        <taxon>Bacteria</taxon>
        <taxon>Pseudomonadati</taxon>
        <taxon>Thermodesulfobacteriota</taxon>
        <taxon>Desulfobacteria</taxon>
        <taxon>Desulfobacterales</taxon>
        <taxon>Desulfosarcinaceae</taxon>
        <taxon>Desulfosarcina</taxon>
    </lineage>
</organism>
<evidence type="ECO:0000256" key="1">
    <source>
        <dbReference type="ARBA" id="ARBA00010851"/>
    </source>
</evidence>
<dbReference type="Proteomes" id="UP000422108">
    <property type="component" value="Chromosome"/>
</dbReference>
<dbReference type="EMBL" id="AP021879">
    <property type="protein sequence ID" value="BBO89646.1"/>
    <property type="molecule type" value="Genomic_DNA"/>
</dbReference>
<dbReference type="NCBIfam" id="TIGR02025">
    <property type="entry name" value="BchH"/>
    <property type="match status" value="1"/>
</dbReference>
<feature type="transmembrane region" description="Helical" evidence="2">
    <location>
        <begin position="7"/>
        <end position="30"/>
    </location>
</feature>
<proteinExistence type="inferred from homology"/>
<dbReference type="PANTHER" id="PTHR44119:SF4">
    <property type="entry name" value="AEROBIC COBALTOCHELATASE SUBUNIT COBN"/>
    <property type="match status" value="1"/>
</dbReference>
<protein>
    <submittedName>
        <fullName evidence="4">Cobaltochelatase subunit CobN</fullName>
    </submittedName>
</protein>
<dbReference type="InterPro" id="IPR011771">
    <property type="entry name" value="BchH"/>
</dbReference>
<reference evidence="4 5" key="1">
    <citation type="submission" date="2019-11" db="EMBL/GenBank/DDBJ databases">
        <title>Comparative genomics of hydrocarbon-degrading Desulfosarcina strains.</title>
        <authorList>
            <person name="Watanabe M."/>
            <person name="Kojima H."/>
            <person name="Fukui M."/>
        </authorList>
    </citation>
    <scope>NUCLEOTIDE SEQUENCE [LARGE SCALE GENOMIC DNA]</scope>
    <source>
        <strain evidence="5">oXyS1</strain>
    </source>
</reference>
<evidence type="ECO:0000256" key="2">
    <source>
        <dbReference type="SAM" id="Phobius"/>
    </source>
</evidence>
<evidence type="ECO:0000313" key="4">
    <source>
        <dbReference type="EMBL" id="BBO89646.1"/>
    </source>
</evidence>
<dbReference type="GO" id="GO:0016851">
    <property type="term" value="F:magnesium chelatase activity"/>
    <property type="evidence" value="ECO:0007669"/>
    <property type="project" value="InterPro"/>
</dbReference>
<keyword evidence="2" id="KW-0812">Transmembrane</keyword>
<sequence length="1313" mass="145746">MACTREGLLLAAQITLKSNAILMVFIALVATMSKEKPMNREKCYVELKNQNRKKDSPPLKLVYFSVTSNEIPNLSEAARLFVENVAALDIFARTRTQLENNPERQAEFVRRALAADAVIITLMAGSHSCPAWEALTEALSDRRDQKRPLPYLHIQPTGSNPDTLTLVQKHSDGHDDDAWQTLSRYYRYGGVDNLGNLLRFLYRRACGGSVAVTAPRQPPYEGLYHPDHGHICDADAYRSALDPAKPTVGIWFYQNFWTSNNKAHIDAMVREVESQGANVICVFHMRFKDTVLGNQGPDYVVKHFFMNDGRPVIDVLVNPVMFSLQTAAPEYKGLLARLNVPVIQAISTGRSIAEWEASDQGLNNVDITISVAQPELDGVIINVPVASKQCVDIDPLTGAAVNKYVAIPERMARMVRLSLNWARLRRKPNAEKKVAIVFHHYPPRNDRIGCAAGLDSFASVVDLLGAMKKQGYRVDTDYPDGDALAHHLLAGMTCDRRWLPMDQMATRARASAGPGTYTGWHEKLPQTVREKMTHDWQPIPGDLFVHDGRLFFPGLINGHVFLTIQPPRGYFEQLDKLYHDPHLSPPHHYLAHYRWITETFGADAVIHVGKHGSLEWLPGKAVGLSATCYPDLAIGDLPNIYPYIINDPGEGTQAKRRSYACIIDHLPPPLTNAGLYEDLAEVENLLSEYQAARIQDQGKLDLLAPMIWEAAEKAEITGELNLDQTTALGDMETFLETLHHYLGEIADTAIADGLHILGRAPVGQPLVRTLVQMTRLANGEVPPLRRAVAAALGHDADFLTQHRGRVIDTASGATGAQLLDRAHHLCEALVADLLAGSHDPDVVTTVQQRHLGKATPDITDALAFIRDDLLPRVEQTSGEQTACLDALAGRFVPPGPSGAPSRGQAHILPTGRNFYSVDPQKIPTKAAWETGKRLADALIDKYREEHDRYPDNVGLILWASPTMRSKGDDVAEILYLLGVRPVWQKGSGNVRGVEIIPAAELGRPRIDVTPRISGIFRDAFPLLVDLIDTAVQMVAALEEKPEHNFIRRHVIRDVADLTADGLDETAAFRQATFRIFGSPPGSYGAGVAQLVESKQWKTTDDLGEMYIRWSSYAYGRDTFGQPAESVFRRTLGRMSVTVKNEDTREKDMLACTDFYNYHGGLVTAVHAVQGRRPLSLAGDSADPDQVVVRTTTEETRHIFRARLLNPKWLEGLKRHGYKGAGDISKAMDIIIGWDATADVVDDHMYRRFAEKVPLNPEMAAWMKKVNPHALHNIIDKLLEAAGRGMWNADEDTLEALRDAYLDAEGEIEEVTDR</sequence>
<dbReference type="PANTHER" id="PTHR44119">
    <property type="entry name" value="MAGNESIUM-CHELATASE SUBUNIT CHLH, CHLOROPLASTIC"/>
    <property type="match status" value="1"/>
</dbReference>
<dbReference type="NCBIfam" id="TIGR02257">
    <property type="entry name" value="cobalto_cobN"/>
    <property type="match status" value="1"/>
</dbReference>
<dbReference type="InterPro" id="IPR011953">
    <property type="entry name" value="Cobalto_CobN"/>
</dbReference>
<feature type="domain" description="CobN/magnesium chelatase" evidence="3">
    <location>
        <begin position="184"/>
        <end position="1293"/>
    </location>
</feature>
<dbReference type="GO" id="GO:0051116">
    <property type="term" value="F:cobaltochelatase activity"/>
    <property type="evidence" value="ECO:0007669"/>
    <property type="project" value="InterPro"/>
</dbReference>
<dbReference type="InterPro" id="IPR003672">
    <property type="entry name" value="CobN/Mg_chltase"/>
</dbReference>
<evidence type="ECO:0000259" key="3">
    <source>
        <dbReference type="Pfam" id="PF02514"/>
    </source>
</evidence>
<keyword evidence="2" id="KW-0472">Membrane</keyword>